<proteinExistence type="predicted"/>
<dbReference type="STRING" id="394221.Mmar10_2775"/>
<organism evidence="1 2">
    <name type="scientific">Maricaulis maris (strain MCS10)</name>
    <name type="common">Caulobacter maris</name>
    <dbReference type="NCBI Taxonomy" id="394221"/>
    <lineage>
        <taxon>Bacteria</taxon>
        <taxon>Pseudomonadati</taxon>
        <taxon>Pseudomonadota</taxon>
        <taxon>Alphaproteobacteria</taxon>
        <taxon>Maricaulales</taxon>
        <taxon>Maricaulaceae</taxon>
        <taxon>Maricaulis</taxon>
    </lineage>
</organism>
<dbReference type="AlphaFoldDB" id="Q0AKY6"/>
<dbReference type="OrthoDB" id="7632316at2"/>
<reference evidence="1 2" key="1">
    <citation type="submission" date="2006-08" db="EMBL/GenBank/DDBJ databases">
        <title>Complete sequence of Maricaulis maris MCS10.</title>
        <authorList>
            <consortium name="US DOE Joint Genome Institute"/>
            <person name="Copeland A."/>
            <person name="Lucas S."/>
            <person name="Lapidus A."/>
            <person name="Barry K."/>
            <person name="Detter J.C."/>
            <person name="Glavina del Rio T."/>
            <person name="Hammon N."/>
            <person name="Israni S."/>
            <person name="Dalin E."/>
            <person name="Tice H."/>
            <person name="Pitluck S."/>
            <person name="Saunders E."/>
            <person name="Brettin T."/>
            <person name="Bruce D."/>
            <person name="Han C."/>
            <person name="Tapia R."/>
            <person name="Gilna P."/>
            <person name="Schmutz J."/>
            <person name="Larimer F."/>
            <person name="Land M."/>
            <person name="Hauser L."/>
            <person name="Kyrpides N."/>
            <person name="Mikhailova N."/>
            <person name="Viollier P."/>
            <person name="Stephens C."/>
            <person name="Richardson P."/>
        </authorList>
    </citation>
    <scope>NUCLEOTIDE SEQUENCE [LARGE SCALE GENOMIC DNA]</scope>
    <source>
        <strain evidence="1 2">MCS10</strain>
    </source>
</reference>
<sequence precursor="true">MNRDSGFTLFEALVAVALLALLAGLLAPAIRAVSLAETRVREHVVSRETTARLEALLRDSVARVQPLPDTIGQGAVSGSPRGLSLWVRMPTSGELVQLNLTIEGEDVIIAMAGSGSITGEPQTSMLAGVGRDARFYYYGETETRDALAWTSQWEYNHLPRLIVLDLAPINGTIRRIELDVPAQARFDCDFDSGFGVCLGGG</sequence>
<evidence type="ECO:0000313" key="1">
    <source>
        <dbReference type="EMBL" id="ABI67057.1"/>
    </source>
</evidence>
<dbReference type="EMBL" id="CP000449">
    <property type="protein sequence ID" value="ABI67057.1"/>
    <property type="molecule type" value="Genomic_DNA"/>
</dbReference>
<keyword evidence="2" id="KW-1185">Reference proteome</keyword>
<gene>
    <name evidence="1" type="ordered locus">Mmar10_2775</name>
</gene>
<dbReference type="SUPFAM" id="SSF54523">
    <property type="entry name" value="Pili subunits"/>
    <property type="match status" value="1"/>
</dbReference>
<dbReference type="RefSeq" id="WP_011644701.1">
    <property type="nucleotide sequence ID" value="NC_008347.1"/>
</dbReference>
<dbReference type="InterPro" id="IPR045584">
    <property type="entry name" value="Pilin-like"/>
</dbReference>
<dbReference type="KEGG" id="mmr:Mmar10_2775"/>
<protein>
    <submittedName>
        <fullName evidence="1">General secretion pathway protein</fullName>
    </submittedName>
</protein>
<accession>Q0AKY6</accession>
<name>Q0AKY6_MARMM</name>
<dbReference type="NCBIfam" id="TIGR02532">
    <property type="entry name" value="IV_pilin_GFxxxE"/>
    <property type="match status" value="1"/>
</dbReference>
<dbReference type="HOGENOM" id="CLU_1359058_0_0_5"/>
<dbReference type="Pfam" id="PF07963">
    <property type="entry name" value="N_methyl"/>
    <property type="match status" value="1"/>
</dbReference>
<dbReference type="InterPro" id="IPR012902">
    <property type="entry name" value="N_methyl_site"/>
</dbReference>
<dbReference type="Proteomes" id="UP000001964">
    <property type="component" value="Chromosome"/>
</dbReference>
<evidence type="ECO:0000313" key="2">
    <source>
        <dbReference type="Proteomes" id="UP000001964"/>
    </source>
</evidence>